<proteinExistence type="predicted"/>
<dbReference type="OrthoDB" id="8451820at2"/>
<dbReference type="Proteomes" id="UP000294887">
    <property type="component" value="Unassembled WGS sequence"/>
</dbReference>
<organism evidence="1 2">
    <name type="scientific">Cocleimonas flava</name>
    <dbReference type="NCBI Taxonomy" id="634765"/>
    <lineage>
        <taxon>Bacteria</taxon>
        <taxon>Pseudomonadati</taxon>
        <taxon>Pseudomonadota</taxon>
        <taxon>Gammaproteobacteria</taxon>
        <taxon>Thiotrichales</taxon>
        <taxon>Thiotrichaceae</taxon>
        <taxon>Cocleimonas</taxon>
    </lineage>
</organism>
<dbReference type="RefSeq" id="WP_131906609.1">
    <property type="nucleotide sequence ID" value="NZ_BAAAFU010000006.1"/>
</dbReference>
<evidence type="ECO:0000313" key="2">
    <source>
        <dbReference type="Proteomes" id="UP000294887"/>
    </source>
</evidence>
<comment type="caution">
    <text evidence="1">The sequence shown here is derived from an EMBL/GenBank/DDBJ whole genome shotgun (WGS) entry which is preliminary data.</text>
</comment>
<dbReference type="AlphaFoldDB" id="A0A4R1F3A4"/>
<gene>
    <name evidence="1" type="ORF">EV695_2844</name>
</gene>
<sequence length="127" mass="14330">MNPWLFPWLGMFKGPLSGDVTQDISPITSLLSPQFEFNFAGDRSIESEVVADVASYGKQLGILSEALIEIAEGKQGDALKRLQKLTIEIEAVKDRHKDKLEQTVKADLDKLKKDDPEKLKQLIDEYR</sequence>
<protein>
    <submittedName>
        <fullName evidence="1">Uncharacterized protein</fullName>
    </submittedName>
</protein>
<accession>A0A4R1F3A4</accession>
<name>A0A4R1F3A4_9GAMM</name>
<keyword evidence="2" id="KW-1185">Reference proteome</keyword>
<reference evidence="1 2" key="1">
    <citation type="submission" date="2019-03" db="EMBL/GenBank/DDBJ databases">
        <title>Genomic Encyclopedia of Type Strains, Phase IV (KMG-IV): sequencing the most valuable type-strain genomes for metagenomic binning, comparative biology and taxonomic classification.</title>
        <authorList>
            <person name="Goeker M."/>
        </authorList>
    </citation>
    <scope>NUCLEOTIDE SEQUENCE [LARGE SCALE GENOMIC DNA]</scope>
    <source>
        <strain evidence="1 2">DSM 24830</strain>
    </source>
</reference>
<dbReference type="EMBL" id="SMFQ01000004">
    <property type="protein sequence ID" value="TCJ84881.1"/>
    <property type="molecule type" value="Genomic_DNA"/>
</dbReference>
<evidence type="ECO:0000313" key="1">
    <source>
        <dbReference type="EMBL" id="TCJ84881.1"/>
    </source>
</evidence>